<feature type="active site" description="Charge relay system" evidence="5">
    <location>
        <position position="215"/>
    </location>
</feature>
<evidence type="ECO:0000256" key="5">
    <source>
        <dbReference type="PROSITE-ProRule" id="PRU01240"/>
    </source>
</evidence>
<keyword evidence="2 5" id="KW-0645">Protease</keyword>
<dbReference type="InterPro" id="IPR022398">
    <property type="entry name" value="Peptidase_S8_His-AS"/>
</dbReference>
<dbReference type="PROSITE" id="PS00137">
    <property type="entry name" value="SUBTILASE_HIS"/>
    <property type="match status" value="1"/>
</dbReference>
<accession>A0ABS7U037</accession>
<evidence type="ECO:0000256" key="3">
    <source>
        <dbReference type="ARBA" id="ARBA00022801"/>
    </source>
</evidence>
<feature type="compositionally biased region" description="Basic and acidic residues" evidence="6">
    <location>
        <begin position="655"/>
        <end position="665"/>
    </location>
</feature>
<gene>
    <name evidence="8" type="ORF">K7C98_32050</name>
</gene>
<comment type="caution">
    <text evidence="8">The sequence shown here is derived from an EMBL/GenBank/DDBJ whole genome shotgun (WGS) entry which is preliminary data.</text>
</comment>
<comment type="similarity">
    <text evidence="1 5">Belongs to the peptidase S8 family.</text>
</comment>
<feature type="domain" description="Peptidase S8/S53" evidence="7">
    <location>
        <begin position="206"/>
        <end position="440"/>
    </location>
</feature>
<feature type="active site" description="Charge relay system" evidence="5">
    <location>
        <position position="420"/>
    </location>
</feature>
<dbReference type="PROSITE" id="PS00138">
    <property type="entry name" value="SUBTILASE_SER"/>
    <property type="match status" value="1"/>
</dbReference>
<dbReference type="PANTHER" id="PTHR43806">
    <property type="entry name" value="PEPTIDASE S8"/>
    <property type="match status" value="1"/>
</dbReference>
<feature type="active site" description="Charge relay system" evidence="5">
    <location>
        <position position="250"/>
    </location>
</feature>
<feature type="compositionally biased region" description="Low complexity" evidence="6">
    <location>
        <begin position="577"/>
        <end position="591"/>
    </location>
</feature>
<feature type="region of interest" description="Disordered" evidence="6">
    <location>
        <begin position="550"/>
        <end position="626"/>
    </location>
</feature>
<evidence type="ECO:0000313" key="8">
    <source>
        <dbReference type="EMBL" id="MBZ5713888.1"/>
    </source>
</evidence>
<keyword evidence="4 5" id="KW-0720">Serine protease</keyword>
<dbReference type="InterPro" id="IPR023828">
    <property type="entry name" value="Peptidase_S8_Ser-AS"/>
</dbReference>
<evidence type="ECO:0000256" key="4">
    <source>
        <dbReference type="ARBA" id="ARBA00022825"/>
    </source>
</evidence>
<organism evidence="8 9">
    <name type="scientific">Nannocystis pusilla</name>
    <dbReference type="NCBI Taxonomy" id="889268"/>
    <lineage>
        <taxon>Bacteria</taxon>
        <taxon>Pseudomonadati</taxon>
        <taxon>Myxococcota</taxon>
        <taxon>Polyangia</taxon>
        <taxon>Nannocystales</taxon>
        <taxon>Nannocystaceae</taxon>
        <taxon>Nannocystis</taxon>
    </lineage>
</organism>
<dbReference type="InterPro" id="IPR000209">
    <property type="entry name" value="Peptidase_S8/S53_dom"/>
</dbReference>
<dbReference type="Proteomes" id="UP001139031">
    <property type="component" value="Unassembled WGS sequence"/>
</dbReference>
<keyword evidence="9" id="KW-1185">Reference proteome</keyword>
<evidence type="ECO:0000256" key="1">
    <source>
        <dbReference type="ARBA" id="ARBA00011073"/>
    </source>
</evidence>
<reference evidence="8" key="1">
    <citation type="submission" date="2021-08" db="EMBL/GenBank/DDBJ databases">
        <authorList>
            <person name="Stevens D.C."/>
        </authorList>
    </citation>
    <scope>NUCLEOTIDE SEQUENCE</scope>
    <source>
        <strain evidence="8">DSM 53165</strain>
    </source>
</reference>
<sequence length="665" mass="68860">MNGILGLPGVTHVRVLRPGERRLRAFDANGFDGAAASVHVIEANEDTASRLKLQASVSDSLLVEEDAALRYGAARLTFPAAVSPADAVTAVNFRFRVLGSDDSPVSGAQVNLRLDCVNLSAVTDAAGIAEIAGYVVPGSTVQYLQILPQYGYWDLYAENPSLRTDAANEVRLASLAAAFPGFPQGFRHGWGQKMMGLDQLTKALSGRGVRIAVVDSGADRRHPQLGHLRTGLDFTDHATADSWATDDIGHGTHCAGIIGAAGQSGLVGFAPEAEIHVLKIFPDGRVSGLLDALEYCIEEGIDLVNLSLGTDAVSELVESRLAECVAHGVACVVAAGNSGGPVQFPARSRHVLAVAAVGAASQVQPWSWDVSQYTPQLAAADGVFSPLFSCYGREVAVAAPGVGIVSTYPGGSYKPESGTSMAAPHVTGLAALLLAHHTDLRTGSAAQRGPARVQQLFTLVRDAARNYPFGAERVGAGVPTLDGLEEKLDAAPAARATEAPALATASAGPRAPGRDATAFLHTLAASHASTPAGQLAARFRALRASPLHVRTTSRTAADDDASTGPCPSPPAPRSEARPVAAGTPASPEAAALSRANGAGDEPTELPSGSPPSTVTDIRGLSPAQEADVRRIVDEAIASALERDREAPVQRHHAVTRCDGHHESVS</sequence>
<dbReference type="PANTHER" id="PTHR43806:SF11">
    <property type="entry name" value="CEREVISIN-RELATED"/>
    <property type="match status" value="1"/>
</dbReference>
<dbReference type="PROSITE" id="PS51892">
    <property type="entry name" value="SUBTILASE"/>
    <property type="match status" value="1"/>
</dbReference>
<dbReference type="InterPro" id="IPR050131">
    <property type="entry name" value="Peptidase_S8_subtilisin-like"/>
</dbReference>
<proteinExistence type="inferred from homology"/>
<evidence type="ECO:0000256" key="2">
    <source>
        <dbReference type="ARBA" id="ARBA00022670"/>
    </source>
</evidence>
<evidence type="ECO:0000313" key="9">
    <source>
        <dbReference type="Proteomes" id="UP001139031"/>
    </source>
</evidence>
<protein>
    <submittedName>
        <fullName evidence="8">S8 family serine peptidase</fullName>
    </submittedName>
</protein>
<evidence type="ECO:0000259" key="7">
    <source>
        <dbReference type="Pfam" id="PF00082"/>
    </source>
</evidence>
<dbReference type="EMBL" id="JAIRAU010000044">
    <property type="protein sequence ID" value="MBZ5713888.1"/>
    <property type="molecule type" value="Genomic_DNA"/>
</dbReference>
<name>A0ABS7U037_9BACT</name>
<dbReference type="SUPFAM" id="SSF52743">
    <property type="entry name" value="Subtilisin-like"/>
    <property type="match status" value="1"/>
</dbReference>
<dbReference type="InterPro" id="IPR015500">
    <property type="entry name" value="Peptidase_S8_subtilisin-rel"/>
</dbReference>
<evidence type="ECO:0000256" key="6">
    <source>
        <dbReference type="SAM" id="MobiDB-lite"/>
    </source>
</evidence>
<dbReference type="InterPro" id="IPR036852">
    <property type="entry name" value="Peptidase_S8/S53_dom_sf"/>
</dbReference>
<keyword evidence="3 5" id="KW-0378">Hydrolase</keyword>
<dbReference type="PRINTS" id="PR00723">
    <property type="entry name" value="SUBTILISIN"/>
</dbReference>
<feature type="region of interest" description="Disordered" evidence="6">
    <location>
        <begin position="642"/>
        <end position="665"/>
    </location>
</feature>
<dbReference type="Gene3D" id="3.40.50.200">
    <property type="entry name" value="Peptidase S8/S53 domain"/>
    <property type="match status" value="1"/>
</dbReference>
<dbReference type="Pfam" id="PF00082">
    <property type="entry name" value="Peptidase_S8"/>
    <property type="match status" value="1"/>
</dbReference>